<evidence type="ECO:0000256" key="1">
    <source>
        <dbReference type="ARBA" id="ARBA00023015"/>
    </source>
</evidence>
<dbReference type="InterPro" id="IPR000485">
    <property type="entry name" value="AsnC-type_HTH_dom"/>
</dbReference>
<name>A0A5E4LN19_9ARCH</name>
<dbReference type="InterPro" id="IPR011991">
    <property type="entry name" value="ArsR-like_HTH"/>
</dbReference>
<evidence type="ECO:0000259" key="4">
    <source>
        <dbReference type="PROSITE" id="PS50956"/>
    </source>
</evidence>
<dbReference type="Proteomes" id="UP000789941">
    <property type="component" value="Unassembled WGS sequence"/>
</dbReference>
<dbReference type="PROSITE" id="PS50956">
    <property type="entry name" value="HTH_ASNC_2"/>
    <property type="match status" value="1"/>
</dbReference>
<evidence type="ECO:0000313" key="6">
    <source>
        <dbReference type="Proteomes" id="UP000789941"/>
    </source>
</evidence>
<dbReference type="InterPro" id="IPR019888">
    <property type="entry name" value="Tscrpt_reg_AsnC-like"/>
</dbReference>
<dbReference type="InterPro" id="IPR036390">
    <property type="entry name" value="WH_DNA-bd_sf"/>
</dbReference>
<dbReference type="PRINTS" id="PR00033">
    <property type="entry name" value="HTHASNC"/>
</dbReference>
<proteinExistence type="predicted"/>
<gene>
    <name evidence="5" type="ORF">LFW2832_00333</name>
</gene>
<comment type="caution">
    <text evidence="5">The sequence shown here is derived from an EMBL/GenBank/DDBJ whole genome shotgun (WGS) entry which is preliminary data.</text>
</comment>
<sequence>MENYSKILSVYNNLVHILLMEDVKLDDKDFAIIDILSRNAKQSIFQLAKKLNIPPTTIHNRIKKLRANGVIRNYVVQLDREKMGQKVCALVFVSLDNNLLESKSKKGGLARELIKYPNVDEIFETSGTVDIIVKVYGTNIKDITEFVINTIREVKGVIKTETVFALSEIHH</sequence>
<reference evidence="5 6" key="1">
    <citation type="submission" date="2019-08" db="EMBL/GenBank/DDBJ databases">
        <authorList>
            <person name="Vazquez-Campos X."/>
        </authorList>
    </citation>
    <scope>NUCLEOTIDE SEQUENCE [LARGE SCALE GENOMIC DNA]</scope>
    <source>
        <strain evidence="5">LFW-283_2</strain>
    </source>
</reference>
<evidence type="ECO:0000313" key="5">
    <source>
        <dbReference type="EMBL" id="VVC03384.1"/>
    </source>
</evidence>
<dbReference type="PANTHER" id="PTHR30154">
    <property type="entry name" value="LEUCINE-RESPONSIVE REGULATORY PROTEIN"/>
    <property type="match status" value="1"/>
</dbReference>
<protein>
    <submittedName>
        <fullName evidence="5">Putative HTH-type transcriptional regulator</fullName>
    </submittedName>
</protein>
<keyword evidence="1" id="KW-0805">Transcription regulation</keyword>
<dbReference type="InterPro" id="IPR019887">
    <property type="entry name" value="Tscrpt_reg_AsnC/Lrp_C"/>
</dbReference>
<dbReference type="PANTHER" id="PTHR30154:SF50">
    <property type="entry name" value="TRANSCRIPTIONAL REGULATOR, ASNC FAMILY"/>
    <property type="match status" value="1"/>
</dbReference>
<dbReference type="InterPro" id="IPR011008">
    <property type="entry name" value="Dimeric_a/b-barrel"/>
</dbReference>
<keyword evidence="2" id="KW-0238">DNA-binding</keyword>
<dbReference type="InterPro" id="IPR036388">
    <property type="entry name" value="WH-like_DNA-bd_sf"/>
</dbReference>
<dbReference type="SUPFAM" id="SSF54909">
    <property type="entry name" value="Dimeric alpha+beta barrel"/>
    <property type="match status" value="1"/>
</dbReference>
<dbReference type="AlphaFoldDB" id="A0A5E4LN19"/>
<dbReference type="EMBL" id="CABMJJ010000007">
    <property type="protein sequence ID" value="VVC03384.1"/>
    <property type="molecule type" value="Genomic_DNA"/>
</dbReference>
<dbReference type="GO" id="GO:0043200">
    <property type="term" value="P:response to amino acid"/>
    <property type="evidence" value="ECO:0007669"/>
    <property type="project" value="TreeGrafter"/>
</dbReference>
<dbReference type="CDD" id="cd00090">
    <property type="entry name" value="HTH_ARSR"/>
    <property type="match status" value="1"/>
</dbReference>
<feature type="domain" description="HTH asnC-type" evidence="4">
    <location>
        <begin position="25"/>
        <end position="86"/>
    </location>
</feature>
<evidence type="ECO:0000256" key="2">
    <source>
        <dbReference type="ARBA" id="ARBA00023125"/>
    </source>
</evidence>
<organism evidence="5 6">
    <name type="scientific">Candidatus Bilamarchaeum dharawalense</name>
    <dbReference type="NCBI Taxonomy" id="2885759"/>
    <lineage>
        <taxon>Archaea</taxon>
        <taxon>Candidatus Micrarchaeota</taxon>
        <taxon>Candidatus Micrarchaeia</taxon>
        <taxon>Candidatus Anstonellales</taxon>
        <taxon>Candidatus Bilamarchaeaceae</taxon>
        <taxon>Candidatus Bilamarchaeum</taxon>
    </lineage>
</organism>
<dbReference type="SMART" id="SM00344">
    <property type="entry name" value="HTH_ASNC"/>
    <property type="match status" value="1"/>
</dbReference>
<keyword evidence="3" id="KW-0804">Transcription</keyword>
<dbReference type="Pfam" id="PF01037">
    <property type="entry name" value="AsnC_trans_reg"/>
    <property type="match status" value="1"/>
</dbReference>
<dbReference type="Gene3D" id="1.10.10.10">
    <property type="entry name" value="Winged helix-like DNA-binding domain superfamily/Winged helix DNA-binding domain"/>
    <property type="match status" value="1"/>
</dbReference>
<evidence type="ECO:0000256" key="3">
    <source>
        <dbReference type="ARBA" id="ARBA00023163"/>
    </source>
</evidence>
<dbReference type="Pfam" id="PF13412">
    <property type="entry name" value="HTH_24"/>
    <property type="match status" value="1"/>
</dbReference>
<accession>A0A5E4LN19</accession>
<dbReference type="GO" id="GO:0043565">
    <property type="term" value="F:sequence-specific DNA binding"/>
    <property type="evidence" value="ECO:0007669"/>
    <property type="project" value="InterPro"/>
</dbReference>
<dbReference type="GO" id="GO:0005829">
    <property type="term" value="C:cytosol"/>
    <property type="evidence" value="ECO:0007669"/>
    <property type="project" value="TreeGrafter"/>
</dbReference>
<dbReference type="Gene3D" id="3.30.70.920">
    <property type="match status" value="1"/>
</dbReference>
<dbReference type="SUPFAM" id="SSF46785">
    <property type="entry name" value="Winged helix' DNA-binding domain"/>
    <property type="match status" value="1"/>
</dbReference>